<dbReference type="SUPFAM" id="SSF51735">
    <property type="entry name" value="NAD(P)-binding Rossmann-fold domains"/>
    <property type="match status" value="2"/>
</dbReference>
<dbReference type="CDD" id="cd05237">
    <property type="entry name" value="UDP_invert_4-6DH_SDR_e"/>
    <property type="match status" value="1"/>
</dbReference>
<dbReference type="EMBL" id="AP011526">
    <property type="protein sequence ID" value="BAP60490.1"/>
    <property type="molecule type" value="Genomic_DNA"/>
</dbReference>
<dbReference type="InterPro" id="IPR051203">
    <property type="entry name" value="Polysaccharide_Synthase-Rel"/>
</dbReference>
<feature type="domain" description="Polysaccharide biosynthesis protein CapD-like" evidence="2">
    <location>
        <begin position="148"/>
        <end position="430"/>
    </location>
</feature>
<comment type="similarity">
    <text evidence="1">Belongs to the polysaccharide synthase family.</text>
</comment>
<evidence type="ECO:0000256" key="1">
    <source>
        <dbReference type="ARBA" id="ARBA00007430"/>
    </source>
</evidence>
<gene>
    <name evidence="3" type="ORF">MMKA1_03730</name>
</gene>
<evidence type="ECO:0000313" key="3">
    <source>
        <dbReference type="EMBL" id="BAP60490.1"/>
    </source>
</evidence>
<dbReference type="Pfam" id="PF02719">
    <property type="entry name" value="Polysacc_synt_2"/>
    <property type="match status" value="1"/>
</dbReference>
<accession>A0A2Z5PDL7</accession>
<name>A0A2Z5PDL7_METMI</name>
<dbReference type="RefSeq" id="WP_146777994.1">
    <property type="nucleotide sequence ID" value="NZ_AP011526.1"/>
</dbReference>
<dbReference type="KEGG" id="mmak:MMKA1_03730"/>
<protein>
    <submittedName>
        <fullName evidence="3">Putative polysaccharide biosynthesis protein</fullName>
    </submittedName>
</protein>
<dbReference type="Proteomes" id="UP000264208">
    <property type="component" value="Chromosome"/>
</dbReference>
<dbReference type="Pfam" id="PF13727">
    <property type="entry name" value="CoA_binding_3"/>
    <property type="match status" value="1"/>
</dbReference>
<sequence>MKQISKNLIIIGAGSAGEYVSSEILNKNIFNYNIIGFLDKNNKKHGKTINGKLVFGNYNNLDEFIGKYNIDEIIIATTEINNLEVEKIYKIAKMDGVTVKILPRYEELLLKDPFNKQLREVSLEDLLGRTPLRVNDNCIREYIQNRKILITGAAGSIGSELCRQIVKYGPRKLVLLDMNENDLYLLGLFLKRNYSVDINMEICNIRERAKLDYLFNNYKPEIVFHAAAHKHVPLMEKNVDEAIKNNVFGTKNLVDLSDIHDVQQFVLISTDKAVNPTNVMGATKRLAEFLIENKNGTSKTKFMAVRFGNVLGSSGSVVPIFKDLIKEKKNLTVTHPEVTRYFMTIPEAVELVLEAGYLGEGGEVFVLDMGKPVKILQMAEKMIELSGLKIGTDIDIDIIGLRPGEKLYEELLYDVNCCEKTQNDKIFIAKIKNETLDLLDFEQKLMELKKILNTYDPNKMKQKLMELVPTYKEVNYGDE</sequence>
<dbReference type="GeneID" id="41278788"/>
<reference evidence="3 4" key="1">
    <citation type="submission" date="2009-06" db="EMBL/GenBank/DDBJ databases">
        <title>Molecular Evidence for Microbiologically Influenced Corrosion from genome of Methanogen.</title>
        <authorList>
            <person name="Ito N."/>
            <person name="Tsurumaru H."/>
            <person name="Shimizu A."/>
            <person name="Harada T."/>
            <person name="Hosoyama A."/>
            <person name="Horikawa H."/>
            <person name="Wakai S."/>
            <person name="Sasaki K."/>
            <person name="Nishijima K."/>
            <person name="Ataku H."/>
            <person name="Yamazaki J."/>
            <person name="Mise M."/>
            <person name="Yamazaki S."/>
            <person name="Tanikawa S."/>
            <person name="Harayama S."/>
            <person name="Fujita N."/>
        </authorList>
    </citation>
    <scope>NUCLEOTIDE SEQUENCE [LARGE SCALE GENOMIC DNA]</scope>
    <source>
        <strain evidence="4">KA1 ( NBRC 102054)</strain>
    </source>
</reference>
<proteinExistence type="inferred from homology"/>
<organism evidence="3 4">
    <name type="scientific">Methanococcus maripaludis KA1</name>
    <dbReference type="NCBI Taxonomy" id="637914"/>
    <lineage>
        <taxon>Archaea</taxon>
        <taxon>Methanobacteriati</taxon>
        <taxon>Methanobacteriota</taxon>
        <taxon>Methanomada group</taxon>
        <taxon>Methanococci</taxon>
        <taxon>Methanococcales</taxon>
        <taxon>Methanococcaceae</taxon>
        <taxon>Methanococcus</taxon>
    </lineage>
</organism>
<dbReference type="InterPro" id="IPR036291">
    <property type="entry name" value="NAD(P)-bd_dom_sf"/>
</dbReference>
<dbReference type="AlphaFoldDB" id="A0A2Z5PDL7"/>
<evidence type="ECO:0000313" key="4">
    <source>
        <dbReference type="Proteomes" id="UP000264208"/>
    </source>
</evidence>
<evidence type="ECO:0000259" key="2">
    <source>
        <dbReference type="Pfam" id="PF02719"/>
    </source>
</evidence>
<dbReference type="PANTHER" id="PTHR43318:SF1">
    <property type="entry name" value="POLYSACCHARIDE BIOSYNTHESIS PROTEIN EPSC-RELATED"/>
    <property type="match status" value="1"/>
</dbReference>
<dbReference type="PANTHER" id="PTHR43318">
    <property type="entry name" value="UDP-N-ACETYLGLUCOSAMINE 4,6-DEHYDRATASE"/>
    <property type="match status" value="1"/>
</dbReference>
<dbReference type="Gene3D" id="3.40.50.720">
    <property type="entry name" value="NAD(P)-binding Rossmann-like Domain"/>
    <property type="match status" value="2"/>
</dbReference>
<dbReference type="InterPro" id="IPR003869">
    <property type="entry name" value="Polysac_CapD-like"/>
</dbReference>